<dbReference type="Proteomes" id="UP001269144">
    <property type="component" value="Unassembled WGS sequence"/>
</dbReference>
<dbReference type="PROSITE" id="PS50110">
    <property type="entry name" value="RESPONSE_REGULATORY"/>
    <property type="match status" value="1"/>
</dbReference>
<dbReference type="PANTHER" id="PTHR44591:SF25">
    <property type="entry name" value="CHEMOTAXIS TWO-COMPONENT RESPONSE REGULATOR"/>
    <property type="match status" value="1"/>
</dbReference>
<accession>A0ABU2HWW5</accession>
<evidence type="ECO:0000256" key="2">
    <source>
        <dbReference type="PROSITE-ProRule" id="PRU00169"/>
    </source>
</evidence>
<dbReference type="RefSeq" id="WP_311161211.1">
    <property type="nucleotide sequence ID" value="NZ_JAVQLW010000002.1"/>
</dbReference>
<feature type="modified residue" description="4-aspartylphosphate" evidence="2">
    <location>
        <position position="55"/>
    </location>
</feature>
<dbReference type="Pfam" id="PF00072">
    <property type="entry name" value="Response_reg"/>
    <property type="match status" value="1"/>
</dbReference>
<evidence type="ECO:0000313" key="4">
    <source>
        <dbReference type="EMBL" id="MDS9468799.1"/>
    </source>
</evidence>
<dbReference type="PANTHER" id="PTHR44591">
    <property type="entry name" value="STRESS RESPONSE REGULATOR PROTEIN 1"/>
    <property type="match status" value="1"/>
</dbReference>
<gene>
    <name evidence="4" type="ORF">RGQ15_14635</name>
</gene>
<keyword evidence="1 2" id="KW-0597">Phosphoprotein</keyword>
<keyword evidence="5" id="KW-1185">Reference proteome</keyword>
<evidence type="ECO:0000259" key="3">
    <source>
        <dbReference type="PROSITE" id="PS50110"/>
    </source>
</evidence>
<dbReference type="InterPro" id="IPR001789">
    <property type="entry name" value="Sig_transdc_resp-reg_receiver"/>
</dbReference>
<name>A0ABU2HWW5_9RHOB</name>
<dbReference type="InterPro" id="IPR050595">
    <property type="entry name" value="Bact_response_regulator"/>
</dbReference>
<dbReference type="Gene3D" id="3.40.50.2300">
    <property type="match status" value="1"/>
</dbReference>
<organism evidence="4 5">
    <name type="scientific">Paracoccus aurantius</name>
    <dbReference type="NCBI Taxonomy" id="3073814"/>
    <lineage>
        <taxon>Bacteria</taxon>
        <taxon>Pseudomonadati</taxon>
        <taxon>Pseudomonadota</taxon>
        <taxon>Alphaproteobacteria</taxon>
        <taxon>Rhodobacterales</taxon>
        <taxon>Paracoccaceae</taxon>
        <taxon>Paracoccus</taxon>
    </lineage>
</organism>
<dbReference type="EMBL" id="JAVQLW010000002">
    <property type="protein sequence ID" value="MDS9468799.1"/>
    <property type="molecule type" value="Genomic_DNA"/>
</dbReference>
<sequence length="130" mass="14285">MDAGPHIAIVDDDDAIRRGLSSLLRSEDYHVTLYDRAEAFLESLGSSVPHCLLTDIQLPGLSGLDLQLHLRVAHPAIPVLIMTAYPQPSLREQVMLAGAVCFLRKPFDDQDLLRCVGRAVGRNDLGRNSI</sequence>
<reference evidence="5" key="1">
    <citation type="submission" date="2023-07" db="EMBL/GenBank/DDBJ databases">
        <title>Paracoccus sp. MBLB3053 whole genome sequence.</title>
        <authorList>
            <person name="Hwang C.Y."/>
            <person name="Cho E.-S."/>
            <person name="Seo M.-J."/>
        </authorList>
    </citation>
    <scope>NUCLEOTIDE SEQUENCE [LARGE SCALE GENOMIC DNA]</scope>
    <source>
        <strain evidence="5">MBLB3053</strain>
    </source>
</reference>
<comment type="caution">
    <text evidence="4">The sequence shown here is derived from an EMBL/GenBank/DDBJ whole genome shotgun (WGS) entry which is preliminary data.</text>
</comment>
<evidence type="ECO:0000256" key="1">
    <source>
        <dbReference type="ARBA" id="ARBA00022553"/>
    </source>
</evidence>
<dbReference type="SMART" id="SM00448">
    <property type="entry name" value="REC"/>
    <property type="match status" value="1"/>
</dbReference>
<proteinExistence type="predicted"/>
<evidence type="ECO:0000313" key="5">
    <source>
        <dbReference type="Proteomes" id="UP001269144"/>
    </source>
</evidence>
<dbReference type="InterPro" id="IPR011006">
    <property type="entry name" value="CheY-like_superfamily"/>
</dbReference>
<feature type="domain" description="Response regulatory" evidence="3">
    <location>
        <begin position="6"/>
        <end position="120"/>
    </location>
</feature>
<protein>
    <submittedName>
        <fullName evidence="4">Response regulator</fullName>
    </submittedName>
</protein>
<dbReference type="SUPFAM" id="SSF52172">
    <property type="entry name" value="CheY-like"/>
    <property type="match status" value="1"/>
</dbReference>